<accession>A0AA41Z872</accession>
<dbReference type="AlphaFoldDB" id="A0AA41Z872"/>
<comment type="caution">
    <text evidence="2">The sequence shown here is derived from an EMBL/GenBank/DDBJ whole genome shotgun (WGS) entry which is preliminary data.</text>
</comment>
<dbReference type="Proteomes" id="UP001165667">
    <property type="component" value="Unassembled WGS sequence"/>
</dbReference>
<protein>
    <submittedName>
        <fullName evidence="2">Uncharacterized protein</fullName>
    </submittedName>
</protein>
<proteinExistence type="predicted"/>
<dbReference type="RefSeq" id="WP_282587440.1">
    <property type="nucleotide sequence ID" value="NZ_JAMOIM010000020.1"/>
</dbReference>
<keyword evidence="3" id="KW-1185">Reference proteome</keyword>
<sequence>MRFIIAAGLMLLAGRAQAEAPHCMMRILMDVPAEEAPEQMKSKTNEEFGPITQIKVNRKTGKMTFCGKDTYCYNSNAFQFITPCRIKRDPEMSDGTFFSFFTR</sequence>
<feature type="signal peptide" evidence="1">
    <location>
        <begin position="1"/>
        <end position="18"/>
    </location>
</feature>
<keyword evidence="1" id="KW-0732">Signal</keyword>
<evidence type="ECO:0000256" key="1">
    <source>
        <dbReference type="SAM" id="SignalP"/>
    </source>
</evidence>
<gene>
    <name evidence="2" type="ORF">M8523_23960</name>
</gene>
<feature type="chain" id="PRO_5041295762" evidence="1">
    <location>
        <begin position="19"/>
        <end position="103"/>
    </location>
</feature>
<dbReference type="EMBL" id="JAMOIM010000020">
    <property type="protein sequence ID" value="MCW6511067.1"/>
    <property type="molecule type" value="Genomic_DNA"/>
</dbReference>
<name>A0AA41Z872_9HYPH</name>
<evidence type="ECO:0000313" key="3">
    <source>
        <dbReference type="Proteomes" id="UP001165667"/>
    </source>
</evidence>
<evidence type="ECO:0000313" key="2">
    <source>
        <dbReference type="EMBL" id="MCW6511067.1"/>
    </source>
</evidence>
<organism evidence="2 3">
    <name type="scientific">Lichenifustis flavocetrariae</name>
    <dbReference type="NCBI Taxonomy" id="2949735"/>
    <lineage>
        <taxon>Bacteria</taxon>
        <taxon>Pseudomonadati</taxon>
        <taxon>Pseudomonadota</taxon>
        <taxon>Alphaproteobacteria</taxon>
        <taxon>Hyphomicrobiales</taxon>
        <taxon>Lichenihabitantaceae</taxon>
        <taxon>Lichenifustis</taxon>
    </lineage>
</organism>
<reference evidence="2" key="1">
    <citation type="submission" date="2022-05" db="EMBL/GenBank/DDBJ databases">
        <authorList>
            <person name="Pankratov T."/>
        </authorList>
    </citation>
    <scope>NUCLEOTIDE SEQUENCE</scope>
    <source>
        <strain evidence="2">BP6-180914</strain>
    </source>
</reference>